<dbReference type="GO" id="GO:0003676">
    <property type="term" value="F:nucleic acid binding"/>
    <property type="evidence" value="ECO:0007669"/>
    <property type="project" value="InterPro"/>
</dbReference>
<proteinExistence type="predicted"/>
<dbReference type="InterPro" id="IPR012337">
    <property type="entry name" value="RNaseH-like_sf"/>
</dbReference>
<protein>
    <recommendedName>
        <fullName evidence="1">RNA-directed DNA polymerase</fullName>
        <ecNumber evidence="1">2.7.7.49</ecNumber>
    </recommendedName>
</protein>
<dbReference type="InterPro" id="IPR043128">
    <property type="entry name" value="Rev_trsase/Diguanyl_cyclase"/>
</dbReference>
<evidence type="ECO:0000256" key="2">
    <source>
        <dbReference type="ARBA" id="ARBA00023268"/>
    </source>
</evidence>
<feature type="domain" description="Reverse transcriptase" evidence="3">
    <location>
        <begin position="1"/>
        <end position="134"/>
    </location>
</feature>
<dbReference type="InterPro" id="IPR043502">
    <property type="entry name" value="DNA/RNA_pol_sf"/>
</dbReference>
<evidence type="ECO:0000313" key="6">
    <source>
        <dbReference type="WBParaSite" id="SPAL_0001062700.1"/>
    </source>
</evidence>
<feature type="domain" description="Integrase catalytic" evidence="4">
    <location>
        <begin position="490"/>
        <end position="658"/>
    </location>
</feature>
<dbReference type="InterPro" id="IPR050951">
    <property type="entry name" value="Retrovirus_Pol_polyprotein"/>
</dbReference>
<dbReference type="InterPro" id="IPR041588">
    <property type="entry name" value="Integrase_H2C2"/>
</dbReference>
<dbReference type="PANTHER" id="PTHR37984:SF5">
    <property type="entry name" value="PROTEIN NYNRIN-LIKE"/>
    <property type="match status" value="1"/>
</dbReference>
<dbReference type="Proteomes" id="UP000046392">
    <property type="component" value="Unplaced"/>
</dbReference>
<dbReference type="GO" id="GO:0042575">
    <property type="term" value="C:DNA polymerase complex"/>
    <property type="evidence" value="ECO:0007669"/>
    <property type="project" value="UniProtKB-ARBA"/>
</dbReference>
<dbReference type="PANTHER" id="PTHR37984">
    <property type="entry name" value="PROTEIN CBG26694"/>
    <property type="match status" value="1"/>
</dbReference>
<dbReference type="GO" id="GO:0015074">
    <property type="term" value="P:DNA integration"/>
    <property type="evidence" value="ECO:0007669"/>
    <property type="project" value="InterPro"/>
</dbReference>
<dbReference type="SUPFAM" id="SSF56672">
    <property type="entry name" value="DNA/RNA polymerases"/>
    <property type="match status" value="1"/>
</dbReference>
<dbReference type="InterPro" id="IPR000477">
    <property type="entry name" value="RT_dom"/>
</dbReference>
<dbReference type="EC" id="2.7.7.49" evidence="1"/>
<dbReference type="Gene3D" id="1.10.340.70">
    <property type="match status" value="1"/>
</dbReference>
<dbReference type="InterPro" id="IPR001584">
    <property type="entry name" value="Integrase_cat-core"/>
</dbReference>
<dbReference type="Gene3D" id="3.30.420.10">
    <property type="entry name" value="Ribonuclease H-like superfamily/Ribonuclease H"/>
    <property type="match status" value="1"/>
</dbReference>
<evidence type="ECO:0000256" key="1">
    <source>
        <dbReference type="ARBA" id="ARBA00012493"/>
    </source>
</evidence>
<accession>A0A0N5BXW4</accession>
<name>A0A0N5BXW4_STREA</name>
<evidence type="ECO:0000259" key="3">
    <source>
        <dbReference type="PROSITE" id="PS50878"/>
    </source>
</evidence>
<dbReference type="InterPro" id="IPR041577">
    <property type="entry name" value="RT_RNaseH_2"/>
</dbReference>
<dbReference type="PROSITE" id="PS50994">
    <property type="entry name" value="INTEGRASE"/>
    <property type="match status" value="1"/>
</dbReference>
<dbReference type="PROSITE" id="PS50878">
    <property type="entry name" value="RT_POL"/>
    <property type="match status" value="1"/>
</dbReference>
<dbReference type="Gene3D" id="3.30.70.270">
    <property type="match status" value="2"/>
</dbReference>
<organism evidence="5 6">
    <name type="scientific">Strongyloides papillosus</name>
    <name type="common">Intestinal threadworm</name>
    <dbReference type="NCBI Taxonomy" id="174720"/>
    <lineage>
        <taxon>Eukaryota</taxon>
        <taxon>Metazoa</taxon>
        <taxon>Ecdysozoa</taxon>
        <taxon>Nematoda</taxon>
        <taxon>Chromadorea</taxon>
        <taxon>Rhabditida</taxon>
        <taxon>Tylenchina</taxon>
        <taxon>Panagrolaimomorpha</taxon>
        <taxon>Strongyloidoidea</taxon>
        <taxon>Strongyloididae</taxon>
        <taxon>Strongyloides</taxon>
    </lineage>
</organism>
<dbReference type="AlphaFoldDB" id="A0A0N5BXW4"/>
<dbReference type="Pfam" id="PF17921">
    <property type="entry name" value="Integrase_H2C2"/>
    <property type="match status" value="1"/>
</dbReference>
<dbReference type="CDD" id="cd01647">
    <property type="entry name" value="RT_LTR"/>
    <property type="match status" value="1"/>
</dbReference>
<keyword evidence="5" id="KW-1185">Reference proteome</keyword>
<reference evidence="6" key="1">
    <citation type="submission" date="2017-02" db="UniProtKB">
        <authorList>
            <consortium name="WormBaseParasite"/>
        </authorList>
    </citation>
    <scope>IDENTIFICATION</scope>
</reference>
<keyword evidence="2" id="KW-0511">Multifunctional enzyme</keyword>
<evidence type="ECO:0000313" key="5">
    <source>
        <dbReference type="Proteomes" id="UP000046392"/>
    </source>
</evidence>
<dbReference type="WBParaSite" id="SPAL_0001062700.1">
    <property type="protein sequence ID" value="SPAL_0001062700.1"/>
    <property type="gene ID" value="SPAL_0001062700"/>
</dbReference>
<dbReference type="STRING" id="174720.A0A0N5BXW4"/>
<evidence type="ECO:0000259" key="4">
    <source>
        <dbReference type="PROSITE" id="PS50994"/>
    </source>
</evidence>
<dbReference type="GO" id="GO:0003964">
    <property type="term" value="F:RNA-directed DNA polymerase activity"/>
    <property type="evidence" value="ECO:0007669"/>
    <property type="project" value="UniProtKB-EC"/>
</dbReference>
<dbReference type="Gene3D" id="3.10.10.10">
    <property type="entry name" value="HIV Type 1 Reverse Transcriptase, subunit A, domain 1"/>
    <property type="match status" value="1"/>
</dbReference>
<dbReference type="SUPFAM" id="SSF53098">
    <property type="entry name" value="Ribonuclease H-like"/>
    <property type="match status" value="1"/>
</dbReference>
<dbReference type="Pfam" id="PF00078">
    <property type="entry name" value="RVT_1"/>
    <property type="match status" value="1"/>
</dbReference>
<dbReference type="InterPro" id="IPR036397">
    <property type="entry name" value="RNaseH_sf"/>
</dbReference>
<sequence length="691" mass="79874">LGNNLREFNYGSTIDLHQGYFQMMLHEQDRPYFSFKYKYKVYQFKRAPMGAKNSPSFFQSNMELLLADLRTRVQGHSNIFVYMDDILVLTKGSCQLHLTVVEDLIKIIHQKNRRISFNKSCFLRTSVSFLSWTFSRNTITPTISPHLLHKPLPITRKELYSMLQCFNYFRLSIPNFHERTKDLYQLSKGPRNEKVPWSQDLISKYRQFCQYLFNSPKIYMYDESQPLILRVDGSNSGVGGFLCQKDVSGIARPLGFFSYPLQHTKRPRAPTFIELTAISRGISTFRYLIQGKPLTIESDHRPLAGLIKSSTSPKFMEQISSITQYTTDIKYINKESNLLADMLSRLFESSHVEVNQVSHPRPRGRPRKLLPVPQEKIYIDYESLPLNISLIQREDEELVNSLKDGKFRGIDIEEQLNGIIVTKDSRLPIITDDQTIASILKICHDQSGHWNHVATQEIIQNHVYIPNLPEKCKSYVEHCDTCNRFNSKKHEQAPSVDQDFQVFECLSADAVGPLESTKNSSCHIMLYVCPASKFVIAHSMKELTGKSIINSLQLIKSSYTLPRILRTDGAKYWTCKEVESYLESNQVSHSISTPMNSTGNAYAERYIRSLQTVIGKFLLDNPSLQWDQILPDAIYSINHYPRHGTTPYQTMLRYKPSTRLQLALQRNLENNELNDLKTRMTMLNSLFSKFL</sequence>
<dbReference type="Pfam" id="PF17919">
    <property type="entry name" value="RT_RNaseH_2"/>
    <property type="match status" value="1"/>
</dbReference>